<evidence type="ECO:0000313" key="4">
    <source>
        <dbReference type="Proteomes" id="UP000316968"/>
    </source>
</evidence>
<accession>A0A4Y6USW3</accession>
<evidence type="ECO:0000256" key="1">
    <source>
        <dbReference type="SAM" id="SignalP"/>
    </source>
</evidence>
<feature type="domain" description="SLH" evidence="2">
    <location>
        <begin position="161"/>
        <end position="223"/>
    </location>
</feature>
<keyword evidence="1" id="KW-0732">Signal</keyword>
<dbReference type="OrthoDB" id="1738667at2"/>
<name>A0A4Y6USW3_SACBS</name>
<feature type="signal peptide" evidence="1">
    <location>
        <begin position="1"/>
        <end position="31"/>
    </location>
</feature>
<protein>
    <submittedName>
        <fullName evidence="3">S-layer homology domain-containing protein</fullName>
    </submittedName>
</protein>
<dbReference type="InterPro" id="IPR001119">
    <property type="entry name" value="SLH_dom"/>
</dbReference>
<reference evidence="3 4" key="1">
    <citation type="submission" date="2019-06" db="EMBL/GenBank/DDBJ databases">
        <title>Saccharibacillus brassicae sp. nov., an endophytic bacterium isolated from Chinese cabbage seeds (Brassica pekinensis).</title>
        <authorList>
            <person name="Jiang L."/>
            <person name="Lee J."/>
            <person name="Kim S.W."/>
        </authorList>
    </citation>
    <scope>NUCLEOTIDE SEQUENCE [LARGE SCALE GENOMIC DNA]</scope>
    <source>
        <strain evidence="4">KCTC 43072 / ATSA2</strain>
    </source>
</reference>
<dbReference type="KEGG" id="saca:FFV09_04290"/>
<feature type="chain" id="PRO_5021405766" evidence="1">
    <location>
        <begin position="32"/>
        <end position="223"/>
    </location>
</feature>
<dbReference type="PROSITE" id="PS51272">
    <property type="entry name" value="SLH"/>
    <property type="match status" value="2"/>
</dbReference>
<organism evidence="3 4">
    <name type="scientific">Saccharibacillus brassicae</name>
    <dbReference type="NCBI Taxonomy" id="2583377"/>
    <lineage>
        <taxon>Bacteria</taxon>
        <taxon>Bacillati</taxon>
        <taxon>Bacillota</taxon>
        <taxon>Bacilli</taxon>
        <taxon>Bacillales</taxon>
        <taxon>Paenibacillaceae</taxon>
        <taxon>Saccharibacillus</taxon>
    </lineage>
</organism>
<dbReference type="Proteomes" id="UP000316968">
    <property type="component" value="Chromosome"/>
</dbReference>
<sequence length="223" mass="23652">MMKKKPAPKWISIGAASAILLAAVSGGSAYAAAPFGDLNRVPEASKIRALQQAGLVHGSADGQFRPQGTLTNAQAIRLVVDTFDLDLGGLQFVRKPEASDYFSKADDQAWYAEALVIASYNDLDLPKDLDPNAAATRASFVSLLIRAGQNESALPVFKLIPVRITDEASIPDGSSGTMQEALAFGLLELDDQGNIRPNEQLTRAAAADILYRAAVLANVIAEQ</sequence>
<evidence type="ECO:0000259" key="2">
    <source>
        <dbReference type="PROSITE" id="PS51272"/>
    </source>
</evidence>
<dbReference type="EMBL" id="CP041217">
    <property type="protein sequence ID" value="QDH20144.1"/>
    <property type="molecule type" value="Genomic_DNA"/>
</dbReference>
<evidence type="ECO:0000313" key="3">
    <source>
        <dbReference type="EMBL" id="QDH20144.1"/>
    </source>
</evidence>
<dbReference type="Pfam" id="PF00395">
    <property type="entry name" value="SLH"/>
    <property type="match status" value="2"/>
</dbReference>
<keyword evidence="4" id="KW-1185">Reference proteome</keyword>
<dbReference type="AlphaFoldDB" id="A0A4Y6USW3"/>
<proteinExistence type="predicted"/>
<gene>
    <name evidence="3" type="ORF">FFV09_04290</name>
</gene>
<feature type="domain" description="SLH" evidence="2">
    <location>
        <begin position="30"/>
        <end position="93"/>
    </location>
</feature>